<dbReference type="EMBL" id="CP138858">
    <property type="protein sequence ID" value="WPJ97471.1"/>
    <property type="molecule type" value="Genomic_DNA"/>
</dbReference>
<sequence>MRIEDFGFCALGQLASKCSVDINSSRLGIGFETLDRDMWDVNQAWPVLNELGVKWARVQSGWAKTERERGIYDFKWLDEIVDNLLKRGVQPWLSVSYGNSLYTADATPDGAGFPPIYTELERQAWINYVKALALHYKDRVTHFEIWNEPDCSGFFKPQVDPVLYADLVRLTVPAIKAVHADSVIIGGAFGSAMNPGGLAFLETCFEHGMAEFCDIISYHGYKFLPEQYIEQEFPAFIALLKKYKPSLGYWQGETGCPSKNPPGNTMALNEMKVSEAIQVKWLLRRVLLELGLDAQMINYFTMGDFGKYLLGGDLGFSSHKGLLRLEDGSRKPAYFALQTLASLLHDPLEVANGRTSFRLQTGDDDHAITREQAAAAYQVNLVRGDVPVHAWWLRESVEQETEWKSITMYYWLEQGLKLEDPVLINPATGEVYQLDLKRNYNMNEFANLPISNSPLLLTDRSILEIS</sequence>
<evidence type="ECO:0000256" key="2">
    <source>
        <dbReference type="ARBA" id="ARBA00022801"/>
    </source>
</evidence>
<keyword evidence="6" id="KW-1185">Reference proteome</keyword>
<proteinExistence type="inferred from homology"/>
<organism evidence="5 6">
    <name type="scientific">Coraliomargarita algicola</name>
    <dbReference type="NCBI Taxonomy" id="3092156"/>
    <lineage>
        <taxon>Bacteria</taxon>
        <taxon>Pseudomonadati</taxon>
        <taxon>Verrucomicrobiota</taxon>
        <taxon>Opitutia</taxon>
        <taxon>Puniceicoccales</taxon>
        <taxon>Coraliomargaritaceae</taxon>
        <taxon>Coraliomargarita</taxon>
    </lineage>
</organism>
<feature type="domain" description="Glycosyl hydrolases family 39 N-terminal catalytic" evidence="4">
    <location>
        <begin position="67"/>
        <end position="222"/>
    </location>
</feature>
<dbReference type="RefSeq" id="WP_319834315.1">
    <property type="nucleotide sequence ID" value="NZ_CP138858.1"/>
</dbReference>
<name>A0ABZ0RPW7_9BACT</name>
<dbReference type="PANTHER" id="PTHR12631">
    <property type="entry name" value="ALPHA-L-IDURONIDASE"/>
    <property type="match status" value="1"/>
</dbReference>
<dbReference type="SUPFAM" id="SSF51445">
    <property type="entry name" value="(Trans)glycosidases"/>
    <property type="match status" value="1"/>
</dbReference>
<evidence type="ECO:0000256" key="3">
    <source>
        <dbReference type="ARBA" id="ARBA00023295"/>
    </source>
</evidence>
<protein>
    <submittedName>
        <fullName evidence="5">Beta-galactosidase</fullName>
        <ecNumber evidence="5">3.2.1.23</ecNumber>
    </submittedName>
</protein>
<dbReference type="Pfam" id="PF01229">
    <property type="entry name" value="Glyco_hydro_39"/>
    <property type="match status" value="1"/>
</dbReference>
<dbReference type="PANTHER" id="PTHR12631:SF10">
    <property type="entry name" value="BETA-XYLOSIDASE-LIKE PROTEIN-RELATED"/>
    <property type="match status" value="1"/>
</dbReference>
<evidence type="ECO:0000313" key="5">
    <source>
        <dbReference type="EMBL" id="WPJ97471.1"/>
    </source>
</evidence>
<dbReference type="InterPro" id="IPR017853">
    <property type="entry name" value="GH"/>
</dbReference>
<reference evidence="5 6" key="1">
    <citation type="submission" date="2023-11" db="EMBL/GenBank/DDBJ databases">
        <title>Coraliomargarita sp. nov., isolated from marine algae.</title>
        <authorList>
            <person name="Lee J.K."/>
            <person name="Baek J.H."/>
            <person name="Kim J.M."/>
            <person name="Choi D.G."/>
            <person name="Jeon C.O."/>
        </authorList>
    </citation>
    <scope>NUCLEOTIDE SEQUENCE [LARGE SCALE GENOMIC DNA]</scope>
    <source>
        <strain evidence="5 6">J2-16</strain>
    </source>
</reference>
<dbReference type="InterPro" id="IPR049166">
    <property type="entry name" value="GH39_cat"/>
</dbReference>
<keyword evidence="3 5" id="KW-0326">Glycosidase</keyword>
<evidence type="ECO:0000313" key="6">
    <source>
        <dbReference type="Proteomes" id="UP001324993"/>
    </source>
</evidence>
<evidence type="ECO:0000256" key="1">
    <source>
        <dbReference type="ARBA" id="ARBA00008875"/>
    </source>
</evidence>
<keyword evidence="2 5" id="KW-0378">Hydrolase</keyword>
<dbReference type="Proteomes" id="UP001324993">
    <property type="component" value="Chromosome"/>
</dbReference>
<dbReference type="Gene3D" id="3.20.20.80">
    <property type="entry name" value="Glycosidases"/>
    <property type="match status" value="1"/>
</dbReference>
<dbReference type="GO" id="GO:0004565">
    <property type="term" value="F:beta-galactosidase activity"/>
    <property type="evidence" value="ECO:0007669"/>
    <property type="project" value="UniProtKB-EC"/>
</dbReference>
<evidence type="ECO:0000259" key="4">
    <source>
        <dbReference type="Pfam" id="PF01229"/>
    </source>
</evidence>
<dbReference type="EC" id="3.2.1.23" evidence="5"/>
<gene>
    <name evidence="5" type="ORF">SH580_07075</name>
</gene>
<comment type="similarity">
    <text evidence="1">Belongs to the glycosyl hydrolase 39 family.</text>
</comment>
<dbReference type="InterPro" id="IPR051923">
    <property type="entry name" value="Glycosyl_Hydrolase_39"/>
</dbReference>
<accession>A0ABZ0RPW7</accession>